<dbReference type="KEGG" id="ehx:EMIHUDRAFT_361927"/>
<organism evidence="2 3">
    <name type="scientific">Emiliania huxleyi (strain CCMP1516)</name>
    <dbReference type="NCBI Taxonomy" id="280463"/>
    <lineage>
        <taxon>Eukaryota</taxon>
        <taxon>Haptista</taxon>
        <taxon>Haptophyta</taxon>
        <taxon>Prymnesiophyceae</taxon>
        <taxon>Isochrysidales</taxon>
        <taxon>Noelaerhabdaceae</taxon>
        <taxon>Emiliania</taxon>
    </lineage>
</organism>
<dbReference type="RefSeq" id="XP_005790211.1">
    <property type="nucleotide sequence ID" value="XM_005790154.1"/>
</dbReference>
<dbReference type="GeneID" id="17283052"/>
<name>A0A0D3KPU7_EMIH1</name>
<dbReference type="EnsemblProtists" id="EOD37782">
    <property type="protein sequence ID" value="EOD37782"/>
    <property type="gene ID" value="EMIHUDRAFT_361927"/>
</dbReference>
<dbReference type="HOGENOM" id="CLU_1067917_0_0_1"/>
<sequence>MPSDQDEANHYSEISEEIYPLTPARSPSTAARSKRQLAEAASPLTSPPAAPSAAPAVIRSQTPEPAVRAAGTRGGGGRLPMDVEAVWLSGSPEAAQVSRVWLTEIGSTSKEFCVDVSLASGVTLTVPHMSDDNDGHWFSLAKDAATSQRLLARFESRELPPSPLELLLRLAASPFAKELSTLAVLSFAAAVSLGARASGQGGGGGAGRPPPHASRERVAAPPATALEAVAGFWPWLLGCALERLSDLPLLSPRSESAPSGW</sequence>
<feature type="region of interest" description="Disordered" evidence="1">
    <location>
        <begin position="1"/>
        <end position="76"/>
    </location>
</feature>
<evidence type="ECO:0000313" key="3">
    <source>
        <dbReference type="Proteomes" id="UP000013827"/>
    </source>
</evidence>
<protein>
    <submittedName>
        <fullName evidence="2">Uncharacterized protein</fullName>
    </submittedName>
</protein>
<reference evidence="3" key="1">
    <citation type="journal article" date="2013" name="Nature">
        <title>Pan genome of the phytoplankton Emiliania underpins its global distribution.</title>
        <authorList>
            <person name="Read B.A."/>
            <person name="Kegel J."/>
            <person name="Klute M.J."/>
            <person name="Kuo A."/>
            <person name="Lefebvre S.C."/>
            <person name="Maumus F."/>
            <person name="Mayer C."/>
            <person name="Miller J."/>
            <person name="Monier A."/>
            <person name="Salamov A."/>
            <person name="Young J."/>
            <person name="Aguilar M."/>
            <person name="Claverie J.M."/>
            <person name="Frickenhaus S."/>
            <person name="Gonzalez K."/>
            <person name="Herman E.K."/>
            <person name="Lin Y.C."/>
            <person name="Napier J."/>
            <person name="Ogata H."/>
            <person name="Sarno A.F."/>
            <person name="Shmutz J."/>
            <person name="Schroeder D."/>
            <person name="de Vargas C."/>
            <person name="Verret F."/>
            <person name="von Dassow P."/>
            <person name="Valentin K."/>
            <person name="Van de Peer Y."/>
            <person name="Wheeler G."/>
            <person name="Dacks J.B."/>
            <person name="Delwiche C.F."/>
            <person name="Dyhrman S.T."/>
            <person name="Glockner G."/>
            <person name="John U."/>
            <person name="Richards T."/>
            <person name="Worden A.Z."/>
            <person name="Zhang X."/>
            <person name="Grigoriev I.V."/>
            <person name="Allen A.E."/>
            <person name="Bidle K."/>
            <person name="Borodovsky M."/>
            <person name="Bowler C."/>
            <person name="Brownlee C."/>
            <person name="Cock J.M."/>
            <person name="Elias M."/>
            <person name="Gladyshev V.N."/>
            <person name="Groth M."/>
            <person name="Guda C."/>
            <person name="Hadaegh A."/>
            <person name="Iglesias-Rodriguez M.D."/>
            <person name="Jenkins J."/>
            <person name="Jones B.M."/>
            <person name="Lawson T."/>
            <person name="Leese F."/>
            <person name="Lindquist E."/>
            <person name="Lobanov A."/>
            <person name="Lomsadze A."/>
            <person name="Malik S.B."/>
            <person name="Marsh M.E."/>
            <person name="Mackinder L."/>
            <person name="Mock T."/>
            <person name="Mueller-Roeber B."/>
            <person name="Pagarete A."/>
            <person name="Parker M."/>
            <person name="Probert I."/>
            <person name="Quesneville H."/>
            <person name="Raines C."/>
            <person name="Rensing S.A."/>
            <person name="Riano-Pachon D.M."/>
            <person name="Richier S."/>
            <person name="Rokitta S."/>
            <person name="Shiraiwa Y."/>
            <person name="Soanes D.M."/>
            <person name="van der Giezen M."/>
            <person name="Wahlund T.M."/>
            <person name="Williams B."/>
            <person name="Wilson W."/>
            <person name="Wolfe G."/>
            <person name="Wurch L.L."/>
        </authorList>
    </citation>
    <scope>NUCLEOTIDE SEQUENCE</scope>
</reference>
<dbReference type="AlphaFoldDB" id="A0A0D3KPU7"/>
<evidence type="ECO:0000256" key="1">
    <source>
        <dbReference type="SAM" id="MobiDB-lite"/>
    </source>
</evidence>
<dbReference type="PaxDb" id="2903-EOD37782"/>
<reference evidence="2" key="2">
    <citation type="submission" date="2024-10" db="UniProtKB">
        <authorList>
            <consortium name="EnsemblProtists"/>
        </authorList>
    </citation>
    <scope>IDENTIFICATION</scope>
</reference>
<evidence type="ECO:0000313" key="2">
    <source>
        <dbReference type="EnsemblProtists" id="EOD37782"/>
    </source>
</evidence>
<keyword evidence="3" id="KW-1185">Reference proteome</keyword>
<dbReference type="Proteomes" id="UP000013827">
    <property type="component" value="Unassembled WGS sequence"/>
</dbReference>
<feature type="region of interest" description="Disordered" evidence="1">
    <location>
        <begin position="198"/>
        <end position="219"/>
    </location>
</feature>
<accession>A0A0D3KPU7</accession>
<proteinExistence type="predicted"/>